<keyword evidence="1" id="KW-0812">Transmembrane</keyword>
<dbReference type="Proteomes" id="UP000177177">
    <property type="component" value="Unassembled WGS sequence"/>
</dbReference>
<comment type="caution">
    <text evidence="2">The sequence shown here is derived from an EMBL/GenBank/DDBJ whole genome shotgun (WGS) entry which is preliminary data.</text>
</comment>
<evidence type="ECO:0000313" key="2">
    <source>
        <dbReference type="EMBL" id="OHA02698.1"/>
    </source>
</evidence>
<proteinExistence type="predicted"/>
<evidence type="ECO:0000313" key="3">
    <source>
        <dbReference type="Proteomes" id="UP000177177"/>
    </source>
</evidence>
<gene>
    <name evidence="2" type="ORF">A3C92_02650</name>
</gene>
<protein>
    <submittedName>
        <fullName evidence="2">Uncharacterized protein</fullName>
    </submittedName>
</protein>
<dbReference type="EMBL" id="MHQN01000032">
    <property type="protein sequence ID" value="OHA02698.1"/>
    <property type="molecule type" value="Genomic_DNA"/>
</dbReference>
<name>A0A1G2KTA2_9BACT</name>
<feature type="transmembrane region" description="Helical" evidence="1">
    <location>
        <begin position="40"/>
        <end position="64"/>
    </location>
</feature>
<evidence type="ECO:0000256" key="1">
    <source>
        <dbReference type="SAM" id="Phobius"/>
    </source>
</evidence>
<keyword evidence="1" id="KW-1133">Transmembrane helix</keyword>
<reference evidence="2 3" key="1">
    <citation type="journal article" date="2016" name="Nat. Commun.">
        <title>Thousands of microbial genomes shed light on interconnected biogeochemical processes in an aquifer system.</title>
        <authorList>
            <person name="Anantharaman K."/>
            <person name="Brown C.T."/>
            <person name="Hug L.A."/>
            <person name="Sharon I."/>
            <person name="Castelle C.J."/>
            <person name="Probst A.J."/>
            <person name="Thomas B.C."/>
            <person name="Singh A."/>
            <person name="Wilkins M.J."/>
            <person name="Karaoz U."/>
            <person name="Brodie E.L."/>
            <person name="Williams K.H."/>
            <person name="Hubbard S.S."/>
            <person name="Banfield J.F."/>
        </authorList>
    </citation>
    <scope>NUCLEOTIDE SEQUENCE [LARGE SCALE GENOMIC DNA]</scope>
</reference>
<sequence>MTNSESRRNLQTATPIERFLHWVFLRDSDLGVWVYQKQGITLLLVVVLLSAILSISIGIFNVVYGEFRISGEVADSFRALYAADEGIERTLYRDRQDNAICTVIQGVDCFVAVDVPVRSGGQYSVRVSKEGGVTAVVVAGQNREGANAARIVKRGFQVRY</sequence>
<accession>A0A1G2KTA2</accession>
<organism evidence="2 3">
    <name type="scientific">Candidatus Sungbacteria bacterium RIFCSPHIGHO2_02_FULL_53_17</name>
    <dbReference type="NCBI Taxonomy" id="1802275"/>
    <lineage>
        <taxon>Bacteria</taxon>
        <taxon>Candidatus Sungiibacteriota</taxon>
    </lineage>
</organism>
<dbReference type="AlphaFoldDB" id="A0A1G2KTA2"/>
<keyword evidence="1" id="KW-0472">Membrane</keyword>